<keyword evidence="2" id="KW-1133">Transmembrane helix</keyword>
<protein>
    <submittedName>
        <fullName evidence="4">Uncharacterized protein</fullName>
    </submittedName>
</protein>
<dbReference type="InterPro" id="IPR034565">
    <property type="entry name" value="Put_cell_wall"/>
</dbReference>
<sequence length="228" mass="24753">MASPLQTLTSTMILLSLLLGCAEKVTGMRHIPNSSNDTEIKHSDFLVNLVPQPSGLIPGIGWFLLPPNPKKPYHFYKTPIAAAPTTSSYGIPSSFAPNSGYEASGPRSREDQAPPFQMSGSDNHLRWGTTAPLAAEDEGEGRVQSSVNAVPFCLVATAVLISIFLLLALFERFMFIRQTTPPPFHPKLPPFASPKIGVCEREISVLMPGEEVPTFIAQPCPPSYSRSF</sequence>
<evidence type="ECO:0000313" key="5">
    <source>
        <dbReference type="Proteomes" id="UP000824890"/>
    </source>
</evidence>
<accession>A0ABQ8EKD7</accession>
<keyword evidence="3" id="KW-0732">Signal</keyword>
<name>A0ABQ8EKD7_BRANA</name>
<organism evidence="4 5">
    <name type="scientific">Brassica napus</name>
    <name type="common">Rape</name>
    <dbReference type="NCBI Taxonomy" id="3708"/>
    <lineage>
        <taxon>Eukaryota</taxon>
        <taxon>Viridiplantae</taxon>
        <taxon>Streptophyta</taxon>
        <taxon>Embryophyta</taxon>
        <taxon>Tracheophyta</taxon>
        <taxon>Spermatophyta</taxon>
        <taxon>Magnoliopsida</taxon>
        <taxon>eudicotyledons</taxon>
        <taxon>Gunneridae</taxon>
        <taxon>Pentapetalae</taxon>
        <taxon>rosids</taxon>
        <taxon>malvids</taxon>
        <taxon>Brassicales</taxon>
        <taxon>Brassicaceae</taxon>
        <taxon>Brassiceae</taxon>
        <taxon>Brassica</taxon>
    </lineage>
</organism>
<feature type="chain" id="PRO_5046221748" evidence="3">
    <location>
        <begin position="28"/>
        <end position="228"/>
    </location>
</feature>
<feature type="transmembrane region" description="Helical" evidence="2">
    <location>
        <begin position="149"/>
        <end position="170"/>
    </location>
</feature>
<gene>
    <name evidence="4" type="ORF">HID58_001770</name>
</gene>
<feature type="signal peptide" evidence="3">
    <location>
        <begin position="1"/>
        <end position="27"/>
    </location>
</feature>
<dbReference type="Proteomes" id="UP000824890">
    <property type="component" value="Unassembled WGS sequence"/>
</dbReference>
<keyword evidence="2" id="KW-0472">Membrane</keyword>
<comment type="caution">
    <text evidence="4">The sequence shown here is derived from an EMBL/GenBank/DDBJ whole genome shotgun (WGS) entry which is preliminary data.</text>
</comment>
<proteinExistence type="predicted"/>
<dbReference type="PANTHER" id="PTHR36733">
    <property type="entry name" value="CELL WALL PROTEIN-RELATED"/>
    <property type="match status" value="1"/>
</dbReference>
<dbReference type="EMBL" id="JAGKQM010000001">
    <property type="protein sequence ID" value="KAH0942133.1"/>
    <property type="molecule type" value="Genomic_DNA"/>
</dbReference>
<evidence type="ECO:0000313" key="4">
    <source>
        <dbReference type="EMBL" id="KAH0942133.1"/>
    </source>
</evidence>
<keyword evidence="2" id="KW-0812">Transmembrane</keyword>
<feature type="region of interest" description="Disordered" evidence="1">
    <location>
        <begin position="99"/>
        <end position="121"/>
    </location>
</feature>
<evidence type="ECO:0000256" key="3">
    <source>
        <dbReference type="SAM" id="SignalP"/>
    </source>
</evidence>
<evidence type="ECO:0000256" key="1">
    <source>
        <dbReference type="SAM" id="MobiDB-lite"/>
    </source>
</evidence>
<keyword evidence="5" id="KW-1185">Reference proteome</keyword>
<reference evidence="4 5" key="1">
    <citation type="submission" date="2021-05" db="EMBL/GenBank/DDBJ databases">
        <title>Genome Assembly of Synthetic Allotetraploid Brassica napus Reveals Homoeologous Exchanges between Subgenomes.</title>
        <authorList>
            <person name="Davis J.T."/>
        </authorList>
    </citation>
    <scope>NUCLEOTIDE SEQUENCE [LARGE SCALE GENOMIC DNA]</scope>
    <source>
        <strain evidence="5">cv. Da-Ae</strain>
        <tissue evidence="4">Seedling</tissue>
    </source>
</reference>
<dbReference type="PANTHER" id="PTHR36733:SF3">
    <property type="entry name" value="BNAC01G20690D PROTEIN"/>
    <property type="match status" value="1"/>
</dbReference>
<evidence type="ECO:0000256" key="2">
    <source>
        <dbReference type="SAM" id="Phobius"/>
    </source>
</evidence>